<evidence type="ECO:0000313" key="3">
    <source>
        <dbReference type="Proteomes" id="UP000093199"/>
    </source>
</evidence>
<dbReference type="EMBL" id="MASJ01000005">
    <property type="protein sequence ID" value="OCS87109.1"/>
    <property type="molecule type" value="Genomic_DNA"/>
</dbReference>
<name>A0A1C0YJ52_9BACL</name>
<organism evidence="2 3">
    <name type="scientific">Caryophanon tenue</name>
    <dbReference type="NCBI Taxonomy" id="33978"/>
    <lineage>
        <taxon>Bacteria</taxon>
        <taxon>Bacillati</taxon>
        <taxon>Bacillota</taxon>
        <taxon>Bacilli</taxon>
        <taxon>Bacillales</taxon>
        <taxon>Caryophanaceae</taxon>
        <taxon>Caryophanon</taxon>
    </lineage>
</organism>
<dbReference type="InterPro" id="IPR014820">
    <property type="entry name" value="PriCT_1"/>
</dbReference>
<dbReference type="SMART" id="SM00942">
    <property type="entry name" value="PriCT_1"/>
    <property type="match status" value="1"/>
</dbReference>
<protein>
    <recommendedName>
        <fullName evidence="1">Primase C-terminal 1 domain-containing protein</fullName>
    </recommendedName>
</protein>
<evidence type="ECO:0000313" key="2">
    <source>
        <dbReference type="EMBL" id="OCS87109.1"/>
    </source>
</evidence>
<accession>A0A1C0YJ52</accession>
<dbReference type="AlphaFoldDB" id="A0A1C0YJ52"/>
<proteinExistence type="predicted"/>
<comment type="caution">
    <text evidence="2">The sequence shown here is derived from an EMBL/GenBank/DDBJ whole genome shotgun (WGS) entry which is preliminary data.</text>
</comment>
<feature type="domain" description="Primase C-terminal 1" evidence="1">
    <location>
        <begin position="238"/>
        <end position="303"/>
    </location>
</feature>
<keyword evidence="3" id="KW-1185">Reference proteome</keyword>
<gene>
    <name evidence="2" type="ORF">A6M13_11580</name>
</gene>
<dbReference type="OrthoDB" id="1790977at2"/>
<dbReference type="RefSeq" id="WP_066543913.1">
    <property type="nucleotide sequence ID" value="NZ_MASJ01000005.1"/>
</dbReference>
<dbReference type="Pfam" id="PF08708">
    <property type="entry name" value="PriCT_1"/>
    <property type="match status" value="1"/>
</dbReference>
<dbReference type="STRING" id="33978.A6M13_11580"/>
<reference evidence="2 3" key="1">
    <citation type="submission" date="2016-07" db="EMBL/GenBank/DDBJ databases">
        <title>Caryophanon tenue genome sequencing.</title>
        <authorList>
            <person name="Verma A."/>
            <person name="Pal Y."/>
            <person name="Krishnamurthi S."/>
        </authorList>
    </citation>
    <scope>NUCLEOTIDE SEQUENCE [LARGE SCALE GENOMIC DNA]</scope>
    <source>
        <strain evidence="2 3">DSM 14152</strain>
    </source>
</reference>
<dbReference type="Proteomes" id="UP000093199">
    <property type="component" value="Unassembled WGS sequence"/>
</dbReference>
<sequence length="470" mass="53990">MLTERLSLLFHEEDAPKMHQAKQKGVVFAVHNKHDFTASGAKGHILHSFDTLCANAPSYSHFTPNVYRVGAFHAATSTISGFTEKNLHHINAFVVDIDTKEFTPQQLLLTCIDESVGAPTWIIETTRGYQLYFVLAAPLYMAKDNHAYTLRIAKRIAYNLKRSLHSIKADLYCNDFGFFRMPLNVVWEQHSFTYTVAQLIDWSSRFDDNAHLCLKTPTAHRKQLYIHAPWFKALLQATHIKGDKGQLGRNNTLFTLALACFHDGFTQEATQNVLQSVNARLHAPLRHKELTTILQSAHSGRYTGPSKAYVEELIALYAPEQHVHMHTHWYKHKKERTERTRSHFNEWEQDIITYITAQKDPSAPFLWHTQKQMCQALNIPQSTLNALLKTSSQLITTIIGKGRGAQTGWTTVALYKQFLFEQALQKATQKGQYYTQLHYVLHYYAPLTQNKGYEALYNELTQPYYYSNVP</sequence>
<evidence type="ECO:0000259" key="1">
    <source>
        <dbReference type="SMART" id="SM00942"/>
    </source>
</evidence>